<accession>A0A5C6N8Q2</accession>
<feature type="region of interest" description="Disordered" evidence="1">
    <location>
        <begin position="221"/>
        <end position="284"/>
    </location>
</feature>
<evidence type="ECO:0000256" key="1">
    <source>
        <dbReference type="SAM" id="MobiDB-lite"/>
    </source>
</evidence>
<reference evidence="2 3" key="1">
    <citation type="submission" date="2019-04" db="EMBL/GenBank/DDBJ databases">
        <title>Chromosome genome assembly for Takifugu flavidus.</title>
        <authorList>
            <person name="Xiao S."/>
        </authorList>
    </citation>
    <scope>NUCLEOTIDE SEQUENCE [LARGE SCALE GENOMIC DNA]</scope>
    <source>
        <strain evidence="2">HTHZ2018</strain>
        <tissue evidence="2">Muscle</tissue>
    </source>
</reference>
<gene>
    <name evidence="2" type="ORF">D4764_04G0013180</name>
</gene>
<keyword evidence="3" id="KW-1185">Reference proteome</keyword>
<proteinExistence type="predicted"/>
<feature type="region of interest" description="Disordered" evidence="1">
    <location>
        <begin position="122"/>
        <end position="193"/>
    </location>
</feature>
<evidence type="ECO:0000313" key="2">
    <source>
        <dbReference type="EMBL" id="TWW62671.1"/>
    </source>
</evidence>
<name>A0A5C6N8Q2_9TELE</name>
<sequence>MVVGGGSGDLSRLTRRHGVKVGARSLYTVEEVALAVGEVIGHGSVKSAARMNGAVVLFVKKVEQVNLLVGAGISDGRRFDAVLPLTQPAAYVTLSNVHPLITNEFLCRELSSHGKIVSPMRKVMSGSKSAASGSGERPGAATAEPCMVEPRAAEPGAAAEQPVAGAEGPGVDGVTAPVGTDSSTGEGEQRGEAGLQVAEVGEEEELGCGGAAGAVELMEQETGWSPAPSRLCRSNRPGPVKAKKSRQTGRQTGGKLGEPDNSDSEGCVSDDGGDGDELGSSAVPRGYRPVLPSIIMRKVRSLPNKMDELAALTWHQWEYRKCSLLLFTETRLTVLILDTAAQLDGFTLLWADRSKESGKRKGGGLAVL</sequence>
<feature type="compositionally biased region" description="Low complexity" evidence="1">
    <location>
        <begin position="149"/>
        <end position="166"/>
    </location>
</feature>
<dbReference type="AlphaFoldDB" id="A0A5C6N8Q2"/>
<dbReference type="Proteomes" id="UP000324091">
    <property type="component" value="Chromosome 4"/>
</dbReference>
<comment type="caution">
    <text evidence="2">The sequence shown here is derived from an EMBL/GenBank/DDBJ whole genome shotgun (WGS) entry which is preliminary data.</text>
</comment>
<organism evidence="2 3">
    <name type="scientific">Takifugu flavidus</name>
    <name type="common">sansaifugu</name>
    <dbReference type="NCBI Taxonomy" id="433684"/>
    <lineage>
        <taxon>Eukaryota</taxon>
        <taxon>Metazoa</taxon>
        <taxon>Chordata</taxon>
        <taxon>Craniata</taxon>
        <taxon>Vertebrata</taxon>
        <taxon>Euteleostomi</taxon>
        <taxon>Actinopterygii</taxon>
        <taxon>Neopterygii</taxon>
        <taxon>Teleostei</taxon>
        <taxon>Neoteleostei</taxon>
        <taxon>Acanthomorphata</taxon>
        <taxon>Eupercaria</taxon>
        <taxon>Tetraodontiformes</taxon>
        <taxon>Tetradontoidea</taxon>
        <taxon>Tetraodontidae</taxon>
        <taxon>Takifugu</taxon>
    </lineage>
</organism>
<protein>
    <submittedName>
        <fullName evidence="2">Uncharacterized protein</fullName>
    </submittedName>
</protein>
<evidence type="ECO:0000313" key="3">
    <source>
        <dbReference type="Proteomes" id="UP000324091"/>
    </source>
</evidence>
<dbReference type="EMBL" id="RHFK02000017">
    <property type="protein sequence ID" value="TWW62671.1"/>
    <property type="molecule type" value="Genomic_DNA"/>
</dbReference>
<feature type="compositionally biased region" description="Low complexity" evidence="1">
    <location>
        <begin position="125"/>
        <end position="135"/>
    </location>
</feature>